<accession>A0A3A3G3V9</accession>
<dbReference type="SUPFAM" id="SSF51735">
    <property type="entry name" value="NAD(P)-binding Rossmann-fold domains"/>
    <property type="match status" value="1"/>
</dbReference>
<protein>
    <submittedName>
        <fullName evidence="3">Glucose 1-dehydrogenase</fullName>
        <ecNumber evidence="3">1.1.1.47</ecNumber>
    </submittedName>
</protein>
<comment type="similarity">
    <text evidence="1">Belongs to the short-chain dehydrogenases/reductases (SDR) family.</text>
</comment>
<dbReference type="Proteomes" id="UP000266327">
    <property type="component" value="Unassembled WGS sequence"/>
</dbReference>
<dbReference type="PANTHER" id="PTHR24321:SF11">
    <property type="entry name" value="BLR0893 PROTEIN"/>
    <property type="match status" value="1"/>
</dbReference>
<dbReference type="PRINTS" id="PR00080">
    <property type="entry name" value="SDRFAMILY"/>
</dbReference>
<keyword evidence="4" id="KW-1185">Reference proteome</keyword>
<keyword evidence="2 3" id="KW-0560">Oxidoreductase</keyword>
<proteinExistence type="inferred from homology"/>
<organism evidence="3 4">
    <name type="scientific">Noviherbaspirillum sedimenti</name>
    <dbReference type="NCBI Taxonomy" id="2320865"/>
    <lineage>
        <taxon>Bacteria</taxon>
        <taxon>Pseudomonadati</taxon>
        <taxon>Pseudomonadota</taxon>
        <taxon>Betaproteobacteria</taxon>
        <taxon>Burkholderiales</taxon>
        <taxon>Oxalobacteraceae</taxon>
        <taxon>Noviherbaspirillum</taxon>
    </lineage>
</organism>
<dbReference type="AlphaFoldDB" id="A0A3A3G3V9"/>
<reference evidence="4" key="1">
    <citation type="submission" date="2018-09" db="EMBL/GenBank/DDBJ databases">
        <authorList>
            <person name="Zhu H."/>
        </authorList>
    </citation>
    <scope>NUCLEOTIDE SEQUENCE [LARGE SCALE GENOMIC DNA]</scope>
    <source>
        <strain evidence="4">K1S02-23</strain>
    </source>
</reference>
<name>A0A3A3G3V9_9BURK</name>
<dbReference type="PANTHER" id="PTHR24321">
    <property type="entry name" value="DEHYDROGENASES, SHORT CHAIN"/>
    <property type="match status" value="1"/>
</dbReference>
<dbReference type="EC" id="1.1.1.47" evidence="3"/>
<dbReference type="GO" id="GO:0047936">
    <property type="term" value="F:glucose 1-dehydrogenase [NAD(P)+] activity"/>
    <property type="evidence" value="ECO:0007669"/>
    <property type="project" value="UniProtKB-EC"/>
</dbReference>
<evidence type="ECO:0000313" key="4">
    <source>
        <dbReference type="Proteomes" id="UP000266327"/>
    </source>
</evidence>
<dbReference type="PRINTS" id="PR00081">
    <property type="entry name" value="GDHRDH"/>
</dbReference>
<dbReference type="Pfam" id="PF13561">
    <property type="entry name" value="adh_short_C2"/>
    <property type="match status" value="1"/>
</dbReference>
<evidence type="ECO:0000256" key="2">
    <source>
        <dbReference type="ARBA" id="ARBA00023002"/>
    </source>
</evidence>
<comment type="caution">
    <text evidence="3">The sequence shown here is derived from an EMBL/GenBank/DDBJ whole genome shotgun (WGS) entry which is preliminary data.</text>
</comment>
<dbReference type="Gene3D" id="3.40.50.720">
    <property type="entry name" value="NAD(P)-binding Rossmann-like Domain"/>
    <property type="match status" value="1"/>
</dbReference>
<dbReference type="OrthoDB" id="7064009at2"/>
<dbReference type="EMBL" id="QYUQ01000002">
    <property type="protein sequence ID" value="RJG03168.1"/>
    <property type="molecule type" value="Genomic_DNA"/>
</dbReference>
<dbReference type="InterPro" id="IPR020904">
    <property type="entry name" value="Sc_DH/Rdtase_CS"/>
</dbReference>
<evidence type="ECO:0000256" key="1">
    <source>
        <dbReference type="ARBA" id="ARBA00006484"/>
    </source>
</evidence>
<gene>
    <name evidence="3" type="ORF">D3878_17535</name>
</gene>
<dbReference type="NCBIfam" id="NF005559">
    <property type="entry name" value="PRK07231.1"/>
    <property type="match status" value="1"/>
</dbReference>
<dbReference type="InterPro" id="IPR002347">
    <property type="entry name" value="SDR_fam"/>
</dbReference>
<sequence length="254" mass="26256">MSSYQGKAGLVTGAGSGMGRATALAFAQAGAAVVVADVNVKGGEETVALIREAGGRAIFRACDVSVAADVEALIAAVVSEFGVLSFAVNNAAVELEAGLPLTEVSEAVYDRLMAVNVKGVFLCLQQEIRQMALQGAGAIVNIASVNSYRPQLHQSVYTASKHAVLGLTRNAAVESASLGVRINAICPGAIETPMLDLALNQPGVVREDIIAYMSLNGRFGRPDEIAKAAVWLCSDDASFTYGHALAVDGGYLAR</sequence>
<dbReference type="FunFam" id="3.40.50.720:FF:000084">
    <property type="entry name" value="Short-chain dehydrogenase reductase"/>
    <property type="match status" value="1"/>
</dbReference>
<dbReference type="InterPro" id="IPR036291">
    <property type="entry name" value="NAD(P)-bd_dom_sf"/>
</dbReference>
<dbReference type="CDD" id="cd05233">
    <property type="entry name" value="SDR_c"/>
    <property type="match status" value="1"/>
</dbReference>
<dbReference type="PROSITE" id="PS00061">
    <property type="entry name" value="ADH_SHORT"/>
    <property type="match status" value="1"/>
</dbReference>
<dbReference type="RefSeq" id="WP_119786667.1">
    <property type="nucleotide sequence ID" value="NZ_QYUQ01000002.1"/>
</dbReference>
<evidence type="ECO:0000313" key="3">
    <source>
        <dbReference type="EMBL" id="RJG03168.1"/>
    </source>
</evidence>